<feature type="region of interest" description="Disordered" evidence="7">
    <location>
        <begin position="285"/>
        <end position="369"/>
    </location>
</feature>
<comment type="similarity">
    <text evidence="2 6">Belongs to the YIP1 family.</text>
</comment>
<feature type="compositionally biased region" description="Polar residues" evidence="7">
    <location>
        <begin position="348"/>
        <end position="369"/>
    </location>
</feature>
<evidence type="ECO:0000256" key="5">
    <source>
        <dbReference type="ARBA" id="ARBA00023136"/>
    </source>
</evidence>
<dbReference type="AlphaFoldDB" id="A0A9D4BIP2"/>
<dbReference type="Pfam" id="PF04893">
    <property type="entry name" value="Yip1"/>
    <property type="match status" value="1"/>
</dbReference>
<dbReference type="GO" id="GO:0031267">
    <property type="term" value="F:small GTPase binding"/>
    <property type="evidence" value="ECO:0007669"/>
    <property type="project" value="InterPro"/>
</dbReference>
<evidence type="ECO:0000256" key="2">
    <source>
        <dbReference type="ARBA" id="ARBA00010596"/>
    </source>
</evidence>
<keyword evidence="4 6" id="KW-1133">Transmembrane helix</keyword>
<feature type="transmembrane region" description="Helical" evidence="6">
    <location>
        <begin position="240"/>
        <end position="264"/>
    </location>
</feature>
<name>A0A9D4BIP2_DREPO</name>
<sequence length="369" mass="41688">MSSKDDLQFHDSGGQEDVMFDRSGGQLHTFTSFPHSAVDMDDEEEEGGDKSQLLKEGEKKSLSFWTFEYYQQFFDVETREVFHRIAGSMMPIPNRNYLQQKIRPNPDLYGPFWICMTLVFTTAIAGNLANYLSAGGKDYQWRYDFHKVTFAASAIFTYWWIIPAIMYGLLWWRKSQAGFTFLEILCVYGYSLAIYIPISILWVINVAWFKWSLVVVGACLSGGVLVITFWPALKDDTKKIALVIVSLIFVLHLALAAGFVLYFFHVPPPVSPAVTNTTNTAVPLSSTGKPFAVDMPNMKPQESNRPLAEKPQASNLQADKPGTKEKDVEIKLKGNADKPEKDKKLEQTDNNNARGTNVDSRSKMTQTEN</sequence>
<comment type="subcellular location">
    <subcellularLocation>
        <location evidence="6">Golgi apparatus membrane</location>
        <topology evidence="6">Multi-pass membrane protein</topology>
    </subcellularLocation>
    <subcellularLocation>
        <location evidence="1">Membrane</location>
        <topology evidence="1">Multi-pass membrane protein</topology>
    </subcellularLocation>
</comment>
<evidence type="ECO:0000256" key="1">
    <source>
        <dbReference type="ARBA" id="ARBA00004141"/>
    </source>
</evidence>
<evidence type="ECO:0000313" key="9">
    <source>
        <dbReference type="EMBL" id="KAH3696204.1"/>
    </source>
</evidence>
<evidence type="ECO:0000256" key="4">
    <source>
        <dbReference type="ARBA" id="ARBA00022989"/>
    </source>
</evidence>
<keyword evidence="10" id="KW-1185">Reference proteome</keyword>
<feature type="region of interest" description="Disordered" evidence="7">
    <location>
        <begin position="1"/>
        <end position="21"/>
    </location>
</feature>
<dbReference type="GO" id="GO:0000139">
    <property type="term" value="C:Golgi membrane"/>
    <property type="evidence" value="ECO:0007669"/>
    <property type="project" value="UniProtKB-SubCell"/>
</dbReference>
<reference evidence="9" key="2">
    <citation type="submission" date="2020-11" db="EMBL/GenBank/DDBJ databases">
        <authorList>
            <person name="McCartney M.A."/>
            <person name="Auch B."/>
            <person name="Kono T."/>
            <person name="Mallez S."/>
            <person name="Becker A."/>
            <person name="Gohl D.M."/>
            <person name="Silverstein K.A.T."/>
            <person name="Koren S."/>
            <person name="Bechman K.B."/>
            <person name="Herman A."/>
            <person name="Abrahante J.E."/>
            <person name="Garbe J."/>
        </authorList>
    </citation>
    <scope>NUCLEOTIDE SEQUENCE</scope>
    <source>
        <strain evidence="9">Duluth1</strain>
        <tissue evidence="9">Whole animal</tissue>
    </source>
</reference>
<evidence type="ECO:0000313" key="10">
    <source>
        <dbReference type="Proteomes" id="UP000828390"/>
    </source>
</evidence>
<dbReference type="OrthoDB" id="10256463at2759"/>
<feature type="domain" description="Yip1" evidence="8">
    <location>
        <begin position="89"/>
        <end position="257"/>
    </location>
</feature>
<dbReference type="PANTHER" id="PTHR12822">
    <property type="entry name" value="PROTEIN YIPF"/>
    <property type="match status" value="1"/>
</dbReference>
<feature type="compositionally biased region" description="Basic and acidic residues" evidence="7">
    <location>
        <begin position="321"/>
        <end position="347"/>
    </location>
</feature>
<gene>
    <name evidence="9" type="ORF">DPMN_083669</name>
</gene>
<feature type="transmembrane region" description="Helical" evidence="6">
    <location>
        <begin position="108"/>
        <end position="129"/>
    </location>
</feature>
<dbReference type="PANTHER" id="PTHR12822:SF2">
    <property type="entry name" value="PROTEIN YIPF"/>
    <property type="match status" value="1"/>
</dbReference>
<accession>A0A9D4BIP2</accession>
<dbReference type="EMBL" id="JAIWYP010000016">
    <property type="protein sequence ID" value="KAH3696204.1"/>
    <property type="molecule type" value="Genomic_DNA"/>
</dbReference>
<dbReference type="Proteomes" id="UP000828390">
    <property type="component" value="Unassembled WGS sequence"/>
</dbReference>
<evidence type="ECO:0000259" key="8">
    <source>
        <dbReference type="Pfam" id="PF04893"/>
    </source>
</evidence>
<reference evidence="9" key="1">
    <citation type="journal article" date="2019" name="bioRxiv">
        <title>The Genome of the Zebra Mussel, Dreissena polymorpha: A Resource for Invasive Species Research.</title>
        <authorList>
            <person name="McCartney M.A."/>
            <person name="Auch B."/>
            <person name="Kono T."/>
            <person name="Mallez S."/>
            <person name="Zhang Y."/>
            <person name="Obille A."/>
            <person name="Becker A."/>
            <person name="Abrahante J.E."/>
            <person name="Garbe J."/>
            <person name="Badalamenti J.P."/>
            <person name="Herman A."/>
            <person name="Mangelson H."/>
            <person name="Liachko I."/>
            <person name="Sullivan S."/>
            <person name="Sone E.D."/>
            <person name="Koren S."/>
            <person name="Silverstein K.A.T."/>
            <person name="Beckman K.B."/>
            <person name="Gohl D.M."/>
        </authorList>
    </citation>
    <scope>NUCLEOTIDE SEQUENCE</scope>
    <source>
        <strain evidence="9">Duluth1</strain>
        <tissue evidence="9">Whole animal</tissue>
    </source>
</reference>
<evidence type="ECO:0000256" key="3">
    <source>
        <dbReference type="ARBA" id="ARBA00022692"/>
    </source>
</evidence>
<dbReference type="InterPro" id="IPR006977">
    <property type="entry name" value="Yip1_dom"/>
</dbReference>
<comment type="caution">
    <text evidence="9">The sequence shown here is derived from an EMBL/GenBank/DDBJ whole genome shotgun (WGS) entry which is preliminary data.</text>
</comment>
<proteinExistence type="inferred from homology"/>
<feature type="transmembrane region" description="Helical" evidence="6">
    <location>
        <begin position="211"/>
        <end position="233"/>
    </location>
</feature>
<feature type="transmembrane region" description="Helical" evidence="6">
    <location>
        <begin position="149"/>
        <end position="172"/>
    </location>
</feature>
<organism evidence="9 10">
    <name type="scientific">Dreissena polymorpha</name>
    <name type="common">Zebra mussel</name>
    <name type="synonym">Mytilus polymorpha</name>
    <dbReference type="NCBI Taxonomy" id="45954"/>
    <lineage>
        <taxon>Eukaryota</taxon>
        <taxon>Metazoa</taxon>
        <taxon>Spiralia</taxon>
        <taxon>Lophotrochozoa</taxon>
        <taxon>Mollusca</taxon>
        <taxon>Bivalvia</taxon>
        <taxon>Autobranchia</taxon>
        <taxon>Heteroconchia</taxon>
        <taxon>Euheterodonta</taxon>
        <taxon>Imparidentia</taxon>
        <taxon>Neoheterodontei</taxon>
        <taxon>Myida</taxon>
        <taxon>Dreissenoidea</taxon>
        <taxon>Dreissenidae</taxon>
        <taxon>Dreissena</taxon>
    </lineage>
</organism>
<evidence type="ECO:0000256" key="7">
    <source>
        <dbReference type="SAM" id="MobiDB-lite"/>
    </source>
</evidence>
<keyword evidence="5 6" id="KW-0472">Membrane</keyword>
<protein>
    <recommendedName>
        <fullName evidence="6">Protein YIPF</fullName>
    </recommendedName>
</protein>
<feature type="transmembrane region" description="Helical" evidence="6">
    <location>
        <begin position="184"/>
        <end position="205"/>
    </location>
</feature>
<evidence type="ECO:0000256" key="6">
    <source>
        <dbReference type="RuleBase" id="RU361264"/>
    </source>
</evidence>
<keyword evidence="3 6" id="KW-0812">Transmembrane</keyword>
<dbReference type="InterPro" id="IPR039765">
    <property type="entry name" value="Yip5/YIPF1/YIPF2"/>
</dbReference>
<dbReference type="GO" id="GO:0016192">
    <property type="term" value="P:vesicle-mediated transport"/>
    <property type="evidence" value="ECO:0007669"/>
    <property type="project" value="InterPro"/>
</dbReference>